<keyword evidence="2 4" id="KW-0853">WD repeat</keyword>
<dbReference type="InterPro" id="IPR051959">
    <property type="entry name" value="PAK1-Kinase_Regulator"/>
</dbReference>
<feature type="repeat" description="WD" evidence="4">
    <location>
        <begin position="88"/>
        <end position="122"/>
    </location>
</feature>
<dbReference type="PANTHER" id="PTHR44675">
    <property type="entry name" value="PAK1 INTERACTING PROTEIN 1"/>
    <property type="match status" value="1"/>
</dbReference>
<dbReference type="GeneID" id="90074112"/>
<evidence type="ECO:0000313" key="7">
    <source>
        <dbReference type="Proteomes" id="UP001360560"/>
    </source>
</evidence>
<organism evidence="6 7">
    <name type="scientific">Saccharomycopsis crataegensis</name>
    <dbReference type="NCBI Taxonomy" id="43959"/>
    <lineage>
        <taxon>Eukaryota</taxon>
        <taxon>Fungi</taxon>
        <taxon>Dikarya</taxon>
        <taxon>Ascomycota</taxon>
        <taxon>Saccharomycotina</taxon>
        <taxon>Saccharomycetes</taxon>
        <taxon>Saccharomycopsidaceae</taxon>
        <taxon>Saccharomycopsis</taxon>
    </lineage>
</organism>
<dbReference type="SUPFAM" id="SSF50978">
    <property type="entry name" value="WD40 repeat-like"/>
    <property type="match status" value="1"/>
</dbReference>
<dbReference type="InterPro" id="IPR020472">
    <property type="entry name" value="WD40_PAC1"/>
</dbReference>
<sequence length="405" mass="46423">MAEPNSNQGNLTQFRILTGSYEHNLLCLSLIVPRNPEKTPVFQPIFHFESHSLSIYSISSSKRYLVTGSKDEHVKIYDLQKRKELGDLLAHQGSVNTLKFSNNGKWLLSGSNDNTIIIWGVQDWELFGKLKGHKDAVNDLAIHPSNKIAISCSNDNTLRLWNLMTVKKAAVLKLKYKITKAQKPQIIRWSLEGNYFVVALMNRVLIYDTNTSKVVHIMKMKHTIMHMEIYKIKEVEYLVISLNNASIEFFDLHKVIDSHKDDDEEEEEEETKKPDEPEFRLIGHASRVKDFKLFQPSDCDTVFFISISSDGKIVVWNMDTKDQIAVYDAGERLNCVEVVPEAVEKTATMRKRQLEATDSGYKTESEYETDGEGSRKILFGTGGNKKKRTKNKKMKRENKASVEIE</sequence>
<dbReference type="GO" id="GO:0042254">
    <property type="term" value="P:ribosome biogenesis"/>
    <property type="evidence" value="ECO:0007669"/>
    <property type="project" value="UniProtKB-KW"/>
</dbReference>
<keyword evidence="1" id="KW-0690">Ribosome biogenesis</keyword>
<dbReference type="Pfam" id="PF00400">
    <property type="entry name" value="WD40"/>
    <property type="match status" value="3"/>
</dbReference>
<feature type="repeat" description="WD" evidence="4">
    <location>
        <begin position="48"/>
        <end position="87"/>
    </location>
</feature>
<dbReference type="SMART" id="SM00320">
    <property type="entry name" value="WD40"/>
    <property type="match status" value="4"/>
</dbReference>
<keyword evidence="3" id="KW-0677">Repeat</keyword>
<dbReference type="InterPro" id="IPR015943">
    <property type="entry name" value="WD40/YVTN_repeat-like_dom_sf"/>
</dbReference>
<dbReference type="PROSITE" id="PS50082">
    <property type="entry name" value="WD_REPEATS_2"/>
    <property type="match status" value="3"/>
</dbReference>
<dbReference type="Gene3D" id="2.130.10.10">
    <property type="entry name" value="YVTN repeat-like/Quinoprotein amine dehydrogenase"/>
    <property type="match status" value="2"/>
</dbReference>
<feature type="repeat" description="WD" evidence="4">
    <location>
        <begin position="130"/>
        <end position="171"/>
    </location>
</feature>
<dbReference type="InterPro" id="IPR036322">
    <property type="entry name" value="WD40_repeat_dom_sf"/>
</dbReference>
<dbReference type="PROSITE" id="PS50294">
    <property type="entry name" value="WD_REPEATS_REGION"/>
    <property type="match status" value="2"/>
</dbReference>
<dbReference type="PRINTS" id="PR00320">
    <property type="entry name" value="GPROTEINBRPT"/>
</dbReference>
<evidence type="ECO:0000256" key="3">
    <source>
        <dbReference type="ARBA" id="ARBA00022737"/>
    </source>
</evidence>
<dbReference type="PANTHER" id="PTHR44675:SF1">
    <property type="entry name" value="P21-ACTIVATED PROTEIN KINASE-INTERACTING PROTEIN 1"/>
    <property type="match status" value="1"/>
</dbReference>
<accession>A0AAV5QNG3</accession>
<comment type="caution">
    <text evidence="6">The sequence shown here is derived from an EMBL/GenBank/DDBJ whole genome shotgun (WGS) entry which is preliminary data.</text>
</comment>
<proteinExistence type="predicted"/>
<feature type="region of interest" description="Disordered" evidence="5">
    <location>
        <begin position="360"/>
        <end position="405"/>
    </location>
</feature>
<feature type="compositionally biased region" description="Basic residues" evidence="5">
    <location>
        <begin position="384"/>
        <end position="396"/>
    </location>
</feature>
<dbReference type="InterPro" id="IPR001680">
    <property type="entry name" value="WD40_rpt"/>
</dbReference>
<dbReference type="EMBL" id="BTFZ01000011">
    <property type="protein sequence ID" value="GMM36137.1"/>
    <property type="molecule type" value="Genomic_DNA"/>
</dbReference>
<evidence type="ECO:0000256" key="4">
    <source>
        <dbReference type="PROSITE-ProRule" id="PRU00221"/>
    </source>
</evidence>
<protein>
    <submittedName>
        <fullName evidence="6">Mak11 protein</fullName>
    </submittedName>
</protein>
<evidence type="ECO:0000256" key="5">
    <source>
        <dbReference type="SAM" id="MobiDB-lite"/>
    </source>
</evidence>
<name>A0AAV5QNG3_9ASCO</name>
<gene>
    <name evidence="6" type="ORF">DASC09_034620</name>
</gene>
<dbReference type="Proteomes" id="UP001360560">
    <property type="component" value="Unassembled WGS sequence"/>
</dbReference>
<evidence type="ECO:0000256" key="2">
    <source>
        <dbReference type="ARBA" id="ARBA00022574"/>
    </source>
</evidence>
<dbReference type="RefSeq" id="XP_064853133.1">
    <property type="nucleotide sequence ID" value="XM_064997061.1"/>
</dbReference>
<dbReference type="AlphaFoldDB" id="A0AAV5QNG3"/>
<dbReference type="InterPro" id="IPR019775">
    <property type="entry name" value="WD40_repeat_CS"/>
</dbReference>
<reference evidence="6 7" key="1">
    <citation type="journal article" date="2023" name="Elife">
        <title>Identification of key yeast species and microbe-microbe interactions impacting larval growth of Drosophila in the wild.</title>
        <authorList>
            <person name="Mure A."/>
            <person name="Sugiura Y."/>
            <person name="Maeda R."/>
            <person name="Honda K."/>
            <person name="Sakurai N."/>
            <person name="Takahashi Y."/>
            <person name="Watada M."/>
            <person name="Katoh T."/>
            <person name="Gotoh A."/>
            <person name="Gotoh Y."/>
            <person name="Taniguchi I."/>
            <person name="Nakamura K."/>
            <person name="Hayashi T."/>
            <person name="Katayama T."/>
            <person name="Uemura T."/>
            <person name="Hattori Y."/>
        </authorList>
    </citation>
    <scope>NUCLEOTIDE SEQUENCE [LARGE SCALE GENOMIC DNA]</scope>
    <source>
        <strain evidence="6 7">SC-9</strain>
    </source>
</reference>
<evidence type="ECO:0000313" key="6">
    <source>
        <dbReference type="EMBL" id="GMM36137.1"/>
    </source>
</evidence>
<keyword evidence="7" id="KW-1185">Reference proteome</keyword>
<dbReference type="PROSITE" id="PS00678">
    <property type="entry name" value="WD_REPEATS_1"/>
    <property type="match status" value="1"/>
</dbReference>
<evidence type="ECO:0000256" key="1">
    <source>
        <dbReference type="ARBA" id="ARBA00022517"/>
    </source>
</evidence>